<evidence type="ECO:0000256" key="1">
    <source>
        <dbReference type="PROSITE-ProRule" id="PRU00047"/>
    </source>
</evidence>
<dbReference type="Pfam" id="PF09495">
    <property type="entry name" value="DUF2462"/>
    <property type="match status" value="1"/>
</dbReference>
<keyword evidence="2" id="KW-0175">Coiled coil</keyword>
<reference evidence="4" key="1">
    <citation type="submission" date="2021-03" db="EMBL/GenBank/DDBJ databases">
        <authorList>
            <person name="Bekaert M."/>
        </authorList>
    </citation>
    <scope>NUCLEOTIDE SEQUENCE</scope>
</reference>
<evidence type="ECO:0000256" key="2">
    <source>
        <dbReference type="SAM" id="Coils"/>
    </source>
</evidence>
<dbReference type="Gene3D" id="4.10.60.10">
    <property type="entry name" value="Zinc finger, CCHC-type"/>
    <property type="match status" value="1"/>
</dbReference>
<evidence type="ECO:0000313" key="5">
    <source>
        <dbReference type="Proteomes" id="UP000683360"/>
    </source>
</evidence>
<keyword evidence="1" id="KW-0479">Metal-binding</keyword>
<organism evidence="4 5">
    <name type="scientific">Mytilus edulis</name>
    <name type="common">Blue mussel</name>
    <dbReference type="NCBI Taxonomy" id="6550"/>
    <lineage>
        <taxon>Eukaryota</taxon>
        <taxon>Metazoa</taxon>
        <taxon>Spiralia</taxon>
        <taxon>Lophotrochozoa</taxon>
        <taxon>Mollusca</taxon>
        <taxon>Bivalvia</taxon>
        <taxon>Autobranchia</taxon>
        <taxon>Pteriomorphia</taxon>
        <taxon>Mytilida</taxon>
        <taxon>Mytiloidea</taxon>
        <taxon>Mytilidae</taxon>
        <taxon>Mytilinae</taxon>
        <taxon>Mytilus</taxon>
    </lineage>
</organism>
<dbReference type="OrthoDB" id="6096478at2759"/>
<dbReference type="EMBL" id="CAJPWZ010000941">
    <property type="protein sequence ID" value="CAG2204237.1"/>
    <property type="molecule type" value="Genomic_DNA"/>
</dbReference>
<gene>
    <name evidence="4" type="ORF">MEDL_18704</name>
</gene>
<dbReference type="InterPro" id="IPR036875">
    <property type="entry name" value="Znf_CCHC_sf"/>
</dbReference>
<keyword evidence="1" id="KW-0863">Zinc-finger</keyword>
<dbReference type="PROSITE" id="PS50158">
    <property type="entry name" value="ZF_CCHC"/>
    <property type="match status" value="1"/>
</dbReference>
<name>A0A8S3RGP1_MYTED</name>
<dbReference type="PANTHER" id="PTHR19963:SF30">
    <property type="entry name" value="ENDONUCLEASE_EXONUCLEASE_PHOSPHATASE DOMAIN-CONTAINING PROTEIN"/>
    <property type="match status" value="1"/>
</dbReference>
<dbReference type="Proteomes" id="UP000683360">
    <property type="component" value="Unassembled WGS sequence"/>
</dbReference>
<dbReference type="Pfam" id="PF00098">
    <property type="entry name" value="zf-CCHC"/>
    <property type="match status" value="1"/>
</dbReference>
<proteinExistence type="predicted"/>
<dbReference type="InterPro" id="IPR019034">
    <property type="entry name" value="UPF0390"/>
</dbReference>
<keyword evidence="5" id="KW-1185">Reference proteome</keyword>
<feature type="domain" description="CCHC-type" evidence="3">
    <location>
        <begin position="395"/>
        <end position="409"/>
    </location>
</feature>
<accession>A0A8S3RGP1</accession>
<dbReference type="SMART" id="SM00343">
    <property type="entry name" value="ZnF_C2HC"/>
    <property type="match status" value="1"/>
</dbReference>
<dbReference type="AlphaFoldDB" id="A0A8S3RGP1"/>
<dbReference type="PANTHER" id="PTHR19963">
    <property type="entry name" value="CCHC-TYPE DOMAIN-CONTAINING PROTEIN"/>
    <property type="match status" value="1"/>
</dbReference>
<dbReference type="GO" id="GO:0003676">
    <property type="term" value="F:nucleic acid binding"/>
    <property type="evidence" value="ECO:0007669"/>
    <property type="project" value="InterPro"/>
</dbReference>
<evidence type="ECO:0000259" key="3">
    <source>
        <dbReference type="PROSITE" id="PS50158"/>
    </source>
</evidence>
<comment type="caution">
    <text evidence="4">The sequence shown here is derived from an EMBL/GenBank/DDBJ whole genome shotgun (WGS) entry which is preliminary data.</text>
</comment>
<dbReference type="InterPro" id="IPR001878">
    <property type="entry name" value="Znf_CCHC"/>
</dbReference>
<sequence length="499" mass="57226">MVSPIHTPLHHNNTSVYQEHIEPSTSLSGIDVAAILMDIQRQLKNQNDNSMDIQRQLKNQNDRFSELKTKISEISTQVKLNQENIAQLARGNHVAENNTNTQNFSQNSMTTTEQNNQVSVTQQLAAGPSTDNIYTPRPVSTNYVRESSRIQQLQREEPKPRSPFFDGKGDFKAFWTQFSLLSNRFRWSNDRQIEELILNCLRDEALVYVNELPMPFHKDIKCIHKAMSQRFGDHILPETYRTNLQFIKQDHKESIQEYAFRVERLVGKAYPDVNDLSLLDRFKTEHFIKGLPDQSLSYEVLKQKPATLQDAINIVTWYASCRKNVGKNGNVRQVNTYENFTGQEKTEDFDVCRTESPTQYVANAEFKTGIDELMDFEDIKKDQLHANSSYQVNTCYSCHQEGHYSRDCPFSRGKRGKPENMNTFGGNPQFGFISQGQVIAPKKKRHLEAAKLKKGLEKSINAKIEHEVTMTANSVEPKSFHVVKSQHAQEASTSKANKT</sequence>
<dbReference type="SUPFAM" id="SSF57756">
    <property type="entry name" value="Retrovirus zinc finger-like domains"/>
    <property type="match status" value="1"/>
</dbReference>
<keyword evidence="1" id="KW-0862">Zinc</keyword>
<evidence type="ECO:0000313" key="4">
    <source>
        <dbReference type="EMBL" id="CAG2204237.1"/>
    </source>
</evidence>
<protein>
    <recommendedName>
        <fullName evidence="3">CCHC-type domain-containing protein</fullName>
    </recommendedName>
</protein>
<feature type="coiled-coil region" evidence="2">
    <location>
        <begin position="36"/>
        <end position="77"/>
    </location>
</feature>
<dbReference type="GO" id="GO:0008270">
    <property type="term" value="F:zinc ion binding"/>
    <property type="evidence" value="ECO:0007669"/>
    <property type="project" value="UniProtKB-KW"/>
</dbReference>